<proteinExistence type="predicted"/>
<feature type="transmembrane region" description="Helical" evidence="6">
    <location>
        <begin position="79"/>
        <end position="97"/>
    </location>
</feature>
<feature type="transmembrane region" description="Helical" evidence="6">
    <location>
        <begin position="365"/>
        <end position="383"/>
    </location>
</feature>
<evidence type="ECO:0000256" key="2">
    <source>
        <dbReference type="ARBA" id="ARBA00022475"/>
    </source>
</evidence>
<feature type="transmembrane region" description="Helical" evidence="6">
    <location>
        <begin position="211"/>
        <end position="234"/>
    </location>
</feature>
<gene>
    <name evidence="8" type="ORF">GCM10023321_35040</name>
</gene>
<keyword evidence="3 6" id="KW-0812">Transmembrane</keyword>
<dbReference type="CDD" id="cd17324">
    <property type="entry name" value="MFS_NepI_like"/>
    <property type="match status" value="1"/>
</dbReference>
<reference evidence="9" key="1">
    <citation type="journal article" date="2019" name="Int. J. Syst. Evol. Microbiol.">
        <title>The Global Catalogue of Microorganisms (GCM) 10K type strain sequencing project: providing services to taxonomists for standard genome sequencing and annotation.</title>
        <authorList>
            <consortium name="The Broad Institute Genomics Platform"/>
            <consortium name="The Broad Institute Genome Sequencing Center for Infectious Disease"/>
            <person name="Wu L."/>
            <person name="Ma J."/>
        </authorList>
    </citation>
    <scope>NUCLEOTIDE SEQUENCE [LARGE SCALE GENOMIC DNA]</scope>
    <source>
        <strain evidence="9">JCM 18303</strain>
    </source>
</reference>
<accession>A0ABP9QAW3</accession>
<dbReference type="EMBL" id="BAABJP010000015">
    <property type="protein sequence ID" value="GAA5157183.1"/>
    <property type="molecule type" value="Genomic_DNA"/>
</dbReference>
<evidence type="ECO:0000256" key="6">
    <source>
        <dbReference type="SAM" id="Phobius"/>
    </source>
</evidence>
<keyword evidence="9" id="KW-1185">Reference proteome</keyword>
<keyword evidence="2" id="KW-1003">Cell membrane</keyword>
<feature type="transmembrane region" description="Helical" evidence="6">
    <location>
        <begin position="277"/>
        <end position="294"/>
    </location>
</feature>
<evidence type="ECO:0000313" key="9">
    <source>
        <dbReference type="Proteomes" id="UP001428817"/>
    </source>
</evidence>
<feature type="transmembrane region" description="Helical" evidence="6">
    <location>
        <begin position="44"/>
        <end position="67"/>
    </location>
</feature>
<dbReference type="Gene3D" id="1.20.1250.20">
    <property type="entry name" value="MFS general substrate transporter like domains"/>
    <property type="match status" value="2"/>
</dbReference>
<feature type="transmembrane region" description="Helical" evidence="6">
    <location>
        <begin position="137"/>
        <end position="163"/>
    </location>
</feature>
<dbReference type="InterPro" id="IPR011701">
    <property type="entry name" value="MFS"/>
</dbReference>
<feature type="transmembrane region" description="Helical" evidence="6">
    <location>
        <begin position="16"/>
        <end position="38"/>
    </location>
</feature>
<dbReference type="PROSITE" id="PS50850">
    <property type="entry name" value="MFS"/>
    <property type="match status" value="1"/>
</dbReference>
<dbReference type="InterPro" id="IPR050189">
    <property type="entry name" value="MFS_Efflux_Transporters"/>
</dbReference>
<organism evidence="8 9">
    <name type="scientific">Pseudonocardia eucalypti</name>
    <dbReference type="NCBI Taxonomy" id="648755"/>
    <lineage>
        <taxon>Bacteria</taxon>
        <taxon>Bacillati</taxon>
        <taxon>Actinomycetota</taxon>
        <taxon>Actinomycetes</taxon>
        <taxon>Pseudonocardiales</taxon>
        <taxon>Pseudonocardiaceae</taxon>
        <taxon>Pseudonocardia</taxon>
    </lineage>
</organism>
<evidence type="ECO:0000259" key="7">
    <source>
        <dbReference type="PROSITE" id="PS50850"/>
    </source>
</evidence>
<dbReference type="RefSeq" id="WP_185059381.1">
    <property type="nucleotide sequence ID" value="NZ_BAABJP010000015.1"/>
</dbReference>
<dbReference type="InterPro" id="IPR036259">
    <property type="entry name" value="MFS_trans_sf"/>
</dbReference>
<evidence type="ECO:0000256" key="5">
    <source>
        <dbReference type="ARBA" id="ARBA00023136"/>
    </source>
</evidence>
<keyword evidence="4 6" id="KW-1133">Transmembrane helix</keyword>
<evidence type="ECO:0000256" key="4">
    <source>
        <dbReference type="ARBA" id="ARBA00022989"/>
    </source>
</evidence>
<feature type="transmembrane region" description="Helical" evidence="6">
    <location>
        <begin position="169"/>
        <end position="190"/>
    </location>
</feature>
<feature type="transmembrane region" description="Helical" evidence="6">
    <location>
        <begin position="246"/>
        <end position="265"/>
    </location>
</feature>
<evidence type="ECO:0000256" key="1">
    <source>
        <dbReference type="ARBA" id="ARBA00004651"/>
    </source>
</evidence>
<evidence type="ECO:0000313" key="8">
    <source>
        <dbReference type="EMBL" id="GAA5157183.1"/>
    </source>
</evidence>
<dbReference type="PANTHER" id="PTHR43124:SF10">
    <property type="entry name" value="PURINE EFFLUX PUMP PBUE"/>
    <property type="match status" value="1"/>
</dbReference>
<dbReference type="PANTHER" id="PTHR43124">
    <property type="entry name" value="PURINE EFFLUX PUMP PBUE"/>
    <property type="match status" value="1"/>
</dbReference>
<feature type="domain" description="Major facilitator superfamily (MFS) profile" evidence="7">
    <location>
        <begin position="13"/>
        <end position="388"/>
    </location>
</feature>
<evidence type="ECO:0000256" key="3">
    <source>
        <dbReference type="ARBA" id="ARBA00022692"/>
    </source>
</evidence>
<dbReference type="SUPFAM" id="SSF103473">
    <property type="entry name" value="MFS general substrate transporter"/>
    <property type="match status" value="1"/>
</dbReference>
<comment type="subcellular location">
    <subcellularLocation>
        <location evidence="1">Cell membrane</location>
        <topology evidence="1">Multi-pass membrane protein</topology>
    </subcellularLocation>
</comment>
<keyword evidence="5 6" id="KW-0472">Membrane</keyword>
<dbReference type="Proteomes" id="UP001428817">
    <property type="component" value="Unassembled WGS sequence"/>
</dbReference>
<dbReference type="Pfam" id="PF07690">
    <property type="entry name" value="MFS_1"/>
    <property type="match status" value="1"/>
</dbReference>
<feature type="transmembrane region" description="Helical" evidence="6">
    <location>
        <begin position="109"/>
        <end position="130"/>
    </location>
</feature>
<dbReference type="InterPro" id="IPR020846">
    <property type="entry name" value="MFS_dom"/>
</dbReference>
<protein>
    <submittedName>
        <fullName evidence="8">MFS transporter</fullName>
    </submittedName>
</protein>
<name>A0ABP9QAW3_9PSEU</name>
<comment type="caution">
    <text evidence="8">The sequence shown here is derived from an EMBL/GenBank/DDBJ whole genome shotgun (WGS) entry which is preliminary data.</text>
</comment>
<sequence length="388" mass="38951">MTAVEQATHWRGRTAVLALGTFAVGTDAFVIAGVLPAIAGSLGVSLAAAGQLVTVFSLAYALTAVPLGVLTADWPRRRALVVALAAFTVGNVLTALAPDYGLVLASRVIAAAGAALFTATASATAAALAGESHRGRAIAIVMLGITSSLILGAPLGTAIGTVADWRATIWFVTALGLVAAVLVWVLLPAIAAPAGSSGLRARLAPLTDRRVLGLLVRSVVIFVGVYLPYTYLSAVYAPATGERGELIALLLLGYGVAGTAGNLLAGTLADRVGPRRVILAATLALAAVFLAVPLARDAGLPIALLAVLVSGWLSFSITTPQQQELVALAPTAQSVATSLYQSAIYLAVSLSGVVGGLGLSLLGAAWLAPLAAVLVLAGGVMTTRTSRG</sequence>
<feature type="transmembrane region" description="Helical" evidence="6">
    <location>
        <begin position="300"/>
        <end position="318"/>
    </location>
</feature>